<dbReference type="EMBL" id="NAAF01000033">
    <property type="protein sequence ID" value="OSY73865.1"/>
    <property type="molecule type" value="Genomic_DNA"/>
</dbReference>
<dbReference type="Pfam" id="PF14103">
    <property type="entry name" value="DUF4276"/>
    <property type="match status" value="1"/>
</dbReference>
<dbReference type="AlphaFoldDB" id="A0AAX0NI07"/>
<sequence length="232" mass="27154">MSDIVRCYVICEGQSEEKFINETLGSYFYNSNIYLTPLIIPTSKGHKGGGLAYDRVVDFIVKKLKQDSKAFMTTMFDYYGLDNRFLKEKQCNKNIYEHVEKIQKDFDEAIKQKCNTNKFFSHIQPHEFESLLFSDITKIIKADAEWDEKLICELECIIEKYNNPELINNSKETSPSNRLKKILSFPSYNKILHGGRIAKEIGIDNIRLKCRHFNKWCEKIHSLGNKKENSEK</sequence>
<evidence type="ECO:0000313" key="2">
    <source>
        <dbReference type="Proteomes" id="UP000194235"/>
    </source>
</evidence>
<reference evidence="1 2" key="1">
    <citation type="submission" date="2017-03" db="EMBL/GenBank/DDBJ databases">
        <title>Characterization of Campylobacter jejuni water isolates.</title>
        <authorList>
            <person name="Nilsson A."/>
            <person name="Skarp A."/>
            <person name="Johansson C."/>
            <person name="Kaden R."/>
            <person name="Engstrand L."/>
            <person name="Rautelin H."/>
        </authorList>
    </citation>
    <scope>NUCLEOTIDE SEQUENCE [LARGE SCALE GENOMIC DNA]</scope>
    <source>
        <strain evidence="1 2">VA12</strain>
    </source>
</reference>
<proteinExistence type="predicted"/>
<name>A0AAX0NI07_CAMJU</name>
<gene>
    <name evidence="1" type="ORF">B5Y32_09300</name>
</gene>
<protein>
    <submittedName>
        <fullName evidence="1">ATPase</fullName>
    </submittedName>
</protein>
<dbReference type="InterPro" id="IPR025455">
    <property type="entry name" value="DUF4276"/>
</dbReference>
<organism evidence="1 2">
    <name type="scientific">Campylobacter jejuni</name>
    <dbReference type="NCBI Taxonomy" id="197"/>
    <lineage>
        <taxon>Bacteria</taxon>
        <taxon>Pseudomonadati</taxon>
        <taxon>Campylobacterota</taxon>
        <taxon>Epsilonproteobacteria</taxon>
        <taxon>Campylobacterales</taxon>
        <taxon>Campylobacteraceae</taxon>
        <taxon>Campylobacter</taxon>
    </lineage>
</organism>
<comment type="caution">
    <text evidence="1">The sequence shown here is derived from an EMBL/GenBank/DDBJ whole genome shotgun (WGS) entry which is preliminary data.</text>
</comment>
<accession>A0AAX0NI07</accession>
<dbReference type="RefSeq" id="WP_086032372.1">
    <property type="nucleotide sequence ID" value="NZ_NAAF01000033.1"/>
</dbReference>
<dbReference type="Proteomes" id="UP000194235">
    <property type="component" value="Unassembled WGS sequence"/>
</dbReference>
<evidence type="ECO:0000313" key="1">
    <source>
        <dbReference type="EMBL" id="OSY73865.1"/>
    </source>
</evidence>